<comment type="similarity">
    <text evidence="1">Belongs to the fatty acyl-CoA reductase family.</text>
</comment>
<dbReference type="EC" id="1.2.1.84" evidence="1"/>
<dbReference type="PANTHER" id="PTHR11011">
    <property type="entry name" value="MALE STERILITY PROTEIN 2-RELATED"/>
    <property type="match status" value="1"/>
</dbReference>
<dbReference type="PANTHER" id="PTHR11011:SF86">
    <property type="entry name" value="FATTY ACYL-COA REDUCTASE"/>
    <property type="match status" value="1"/>
</dbReference>
<gene>
    <name evidence="3" type="ORF">HAX54_042808</name>
</gene>
<comment type="caution">
    <text evidence="3">The sequence shown here is derived from an EMBL/GenBank/DDBJ whole genome shotgun (WGS) entry which is preliminary data.</text>
</comment>
<accession>A0ABS8SMG6</accession>
<name>A0ABS8SMG6_DATST</name>
<dbReference type="InterPro" id="IPR013120">
    <property type="entry name" value="FAR_NAD-bd"/>
</dbReference>
<sequence length="228" mass="25978">MEDQFPRQAPFGLFLTENYHNVEEAYLLIRATDSNSAKERFNEVLPNYVKITSKRQSGFSCVLTAGYKNGFVRVLREKLRQPRAERVEDKVFPVPGDIACDSLGISSELKDQMCREIDIIVNSAATTRFDERYDTAISVNVLGAMHVFKFSKQNHRQFIVGYGKGKQSCNGWQRNRFRQMVVDIALCSPSNHLPIQLFIILAPLGRNHPNLGHLMRIGKGLLQEKSMD</sequence>
<keyword evidence="1" id="KW-0444">Lipid biosynthesis</keyword>
<evidence type="ECO:0000256" key="1">
    <source>
        <dbReference type="RuleBase" id="RU363097"/>
    </source>
</evidence>
<dbReference type="Gene3D" id="3.40.50.720">
    <property type="entry name" value="NAD(P)-binding Rossmann-like Domain"/>
    <property type="match status" value="1"/>
</dbReference>
<keyword evidence="4" id="KW-1185">Reference proteome</keyword>
<dbReference type="Pfam" id="PF07993">
    <property type="entry name" value="NAD_binding_4"/>
    <property type="match status" value="1"/>
</dbReference>
<keyword evidence="1" id="KW-0560">Oxidoreductase</keyword>
<keyword evidence="1" id="KW-0443">Lipid metabolism</keyword>
<dbReference type="Proteomes" id="UP000823775">
    <property type="component" value="Unassembled WGS sequence"/>
</dbReference>
<proteinExistence type="inferred from homology"/>
<evidence type="ECO:0000313" key="3">
    <source>
        <dbReference type="EMBL" id="MCD7460077.1"/>
    </source>
</evidence>
<evidence type="ECO:0000313" key="4">
    <source>
        <dbReference type="Proteomes" id="UP000823775"/>
    </source>
</evidence>
<dbReference type="EMBL" id="JACEIK010000634">
    <property type="protein sequence ID" value="MCD7460077.1"/>
    <property type="molecule type" value="Genomic_DNA"/>
</dbReference>
<keyword evidence="1" id="KW-0521">NADP</keyword>
<dbReference type="InterPro" id="IPR026055">
    <property type="entry name" value="FAR"/>
</dbReference>
<dbReference type="SUPFAM" id="SSF51735">
    <property type="entry name" value="NAD(P)-binding Rossmann-fold domains"/>
    <property type="match status" value="1"/>
</dbReference>
<evidence type="ECO:0000259" key="2">
    <source>
        <dbReference type="Pfam" id="PF07993"/>
    </source>
</evidence>
<comment type="catalytic activity">
    <reaction evidence="1">
        <text>a long-chain fatty acyl-CoA + 2 NADPH + 2 H(+) = a long-chain primary fatty alcohol + 2 NADP(+) + CoA</text>
        <dbReference type="Rhea" id="RHEA:52716"/>
        <dbReference type="ChEBI" id="CHEBI:15378"/>
        <dbReference type="ChEBI" id="CHEBI:57287"/>
        <dbReference type="ChEBI" id="CHEBI:57783"/>
        <dbReference type="ChEBI" id="CHEBI:58349"/>
        <dbReference type="ChEBI" id="CHEBI:77396"/>
        <dbReference type="ChEBI" id="CHEBI:83139"/>
        <dbReference type="EC" id="1.2.1.84"/>
    </reaction>
</comment>
<feature type="domain" description="Thioester reductase (TE)" evidence="2">
    <location>
        <begin position="18"/>
        <end position="157"/>
    </location>
</feature>
<comment type="function">
    <text evidence="1">Catalyzes the reduction of fatty acyl-CoA to fatty alcohols.</text>
</comment>
<reference evidence="3 4" key="1">
    <citation type="journal article" date="2021" name="BMC Genomics">
        <title>Datura genome reveals duplications of psychoactive alkaloid biosynthetic genes and high mutation rate following tissue culture.</title>
        <authorList>
            <person name="Rajewski A."/>
            <person name="Carter-House D."/>
            <person name="Stajich J."/>
            <person name="Litt A."/>
        </authorList>
    </citation>
    <scope>NUCLEOTIDE SEQUENCE [LARGE SCALE GENOMIC DNA]</scope>
    <source>
        <strain evidence="3">AR-01</strain>
    </source>
</reference>
<organism evidence="3 4">
    <name type="scientific">Datura stramonium</name>
    <name type="common">Jimsonweed</name>
    <name type="synonym">Common thornapple</name>
    <dbReference type="NCBI Taxonomy" id="4076"/>
    <lineage>
        <taxon>Eukaryota</taxon>
        <taxon>Viridiplantae</taxon>
        <taxon>Streptophyta</taxon>
        <taxon>Embryophyta</taxon>
        <taxon>Tracheophyta</taxon>
        <taxon>Spermatophyta</taxon>
        <taxon>Magnoliopsida</taxon>
        <taxon>eudicotyledons</taxon>
        <taxon>Gunneridae</taxon>
        <taxon>Pentapetalae</taxon>
        <taxon>asterids</taxon>
        <taxon>lamiids</taxon>
        <taxon>Solanales</taxon>
        <taxon>Solanaceae</taxon>
        <taxon>Solanoideae</taxon>
        <taxon>Datureae</taxon>
        <taxon>Datura</taxon>
    </lineage>
</organism>
<protein>
    <recommendedName>
        <fullName evidence="1">Fatty acyl-CoA reductase</fullName>
        <ecNumber evidence="1">1.2.1.84</ecNumber>
    </recommendedName>
</protein>
<dbReference type="InterPro" id="IPR036291">
    <property type="entry name" value="NAD(P)-bd_dom_sf"/>
</dbReference>